<dbReference type="GO" id="GO:0000785">
    <property type="term" value="C:chromatin"/>
    <property type="evidence" value="ECO:0007669"/>
    <property type="project" value="TreeGrafter"/>
</dbReference>
<dbReference type="Gene3D" id="1.10.472.140">
    <property type="match status" value="1"/>
</dbReference>
<name>E2C5R9_HARSA</name>
<dbReference type="GO" id="GO:2000134">
    <property type="term" value="P:negative regulation of G1/S transition of mitotic cell cycle"/>
    <property type="evidence" value="ECO:0007669"/>
    <property type="project" value="TreeGrafter"/>
</dbReference>
<dbReference type="STRING" id="610380.E2C5R9"/>
<dbReference type="SMART" id="SM01368">
    <property type="entry name" value="RB_A"/>
    <property type="match status" value="1"/>
</dbReference>
<feature type="domain" description="Retinoblastoma-associated protein N-terminal" evidence="9">
    <location>
        <begin position="44"/>
        <end position="188"/>
    </location>
</feature>
<evidence type="ECO:0000256" key="7">
    <source>
        <dbReference type="ARBA" id="ARBA00023306"/>
    </source>
</evidence>
<feature type="region of interest" description="Disordered" evidence="8">
    <location>
        <begin position="848"/>
        <end position="876"/>
    </location>
</feature>
<dbReference type="InterPro" id="IPR002720">
    <property type="entry name" value="RB_A"/>
</dbReference>
<keyword evidence="7" id="KW-0131">Cell cycle</keyword>
<dbReference type="Pfam" id="PF01858">
    <property type="entry name" value="RB_A"/>
    <property type="match status" value="1"/>
</dbReference>
<protein>
    <submittedName>
        <fullName evidence="11">Retinoblastoma-like protein 1</fullName>
    </submittedName>
</protein>
<dbReference type="FunFam" id="1.10.472.10:FF:000035">
    <property type="entry name" value="RB transcriptional corepressor-like 1"/>
    <property type="match status" value="1"/>
</dbReference>
<dbReference type="PANTHER" id="PTHR13742">
    <property type="entry name" value="RETINOBLASTOMA-ASSOCIATED PROTEIN RB -RELATED"/>
    <property type="match status" value="1"/>
</dbReference>
<gene>
    <name evidence="11" type="ORF">EAI_05071</name>
</gene>
<dbReference type="SMART" id="SM01367">
    <property type="entry name" value="DUF3452"/>
    <property type="match status" value="1"/>
</dbReference>
<dbReference type="InterPro" id="IPR036915">
    <property type="entry name" value="Cyclin-like_sf"/>
</dbReference>
<feature type="compositionally biased region" description="Polar residues" evidence="8">
    <location>
        <begin position="867"/>
        <end position="876"/>
    </location>
</feature>
<dbReference type="InterPro" id="IPR028309">
    <property type="entry name" value="RB_fam"/>
</dbReference>
<dbReference type="PANTHER" id="PTHR13742:SF17">
    <property type="entry name" value="RE32990P-RELATED"/>
    <property type="match status" value="1"/>
</dbReference>
<dbReference type="GO" id="GO:0006357">
    <property type="term" value="P:regulation of transcription by RNA polymerase II"/>
    <property type="evidence" value="ECO:0007669"/>
    <property type="project" value="InterPro"/>
</dbReference>
<dbReference type="GO" id="GO:0005634">
    <property type="term" value="C:nucleus"/>
    <property type="evidence" value="ECO:0007669"/>
    <property type="project" value="UniProtKB-SubCell"/>
</dbReference>
<sequence length="1025" mass="115485">MGQSDDIEDSTYSRHQDLCQKLNMDAGDQLHWIGCALYVACRKSSIPTVGRTGANVEGNYVSLTRLLQLCNLPLIEFFRKSKSWADMANMPQDFRIKIEKLEGNFSVSMVIFKKYQPIFTDIFKDPREDVSRPPRSRRHKAVPCTPARVFEFCWTLFIYIKGAIPDISDDLVNSYHLLLVCCDLIYSNALVANRKDLLNPNFPGLPENFNDEDYSPPQTADCIVSLLCERHDAIPVEAKVIKEYCMKNYINKLFNERLLRGDQSNFSGILEALNFDGNSKAINKAYEQRVLSVGDFDERIFLAEWRRIRLKSISSSGVFGQNVAKHDQFAKHVILQGHDASENIGSPTQMMNIDDFHEQLQMKKEQHTGQIQYLAPPTPLTGRRYLRSKDMSNIITPVSTATQSVIKLQALIAGQSAPSEGLLQMLNNCSQDVKSLVETKVKQLGELFCANYNSNVNATTNDSSRSDFGKKRLLMGQTLFYKLLEMILNDEKRKKPNYDVTNLLSNELFIQCLFACCLEIVIYSYKSNDKIFPWILNALNLDAYYFYKVIEIIVRTEDQLSREVVKHLNQIEEKILESLAWQSDSPLWQTIESLADGVPSCEEVSLPGTLEAVDPNTPGQPVLRRIALDRGTHHDVQQSPISSASERFQSPIAASGIVKKRLFPDNRATGQSVLRVGQSVLSSKVVIDSNQRILFVPDQITVSKASVTQGLSSGVQAVQAANRDAAKPKRTGSVALFFRKFYNLACVRMQDLCNSLEISEEEDKKKIWTIFEYSIKERTELMKDRHLDQILMCAIYVICKLVKMEKNSFTEIMRCYRLQPQAESHIYRSVLIEKISVNEAKILASGNEKSEGNGTIADKNATPPTPTNMIGTSQNFDGETRGDLIKFYNTVYVPEVKEFANRFGSSRGSVMNLSLSPLPKGKPPASSPVRRVTSSIMTRTLDPKAISASPAPQLSYCFSRSPAKDLEAINKMMISVDARKGVGKRLLSDDTDVEMTEATSPTKKTTTFVARKLENIIGERRTQNQ</sequence>
<keyword evidence="4" id="KW-0805">Transcription regulation</keyword>
<evidence type="ECO:0000256" key="8">
    <source>
        <dbReference type="SAM" id="MobiDB-lite"/>
    </source>
</evidence>
<comment type="similarity">
    <text evidence="2">Belongs to the retinoblastoma protein (RB) family.</text>
</comment>
<dbReference type="GO" id="GO:0005667">
    <property type="term" value="C:transcription regulator complex"/>
    <property type="evidence" value="ECO:0007669"/>
    <property type="project" value="TreeGrafter"/>
</dbReference>
<evidence type="ECO:0000256" key="5">
    <source>
        <dbReference type="ARBA" id="ARBA00023163"/>
    </source>
</evidence>
<dbReference type="SUPFAM" id="SSF47954">
    <property type="entry name" value="Cyclin-like"/>
    <property type="match status" value="2"/>
</dbReference>
<dbReference type="AlphaFoldDB" id="E2C5R9"/>
<keyword evidence="3" id="KW-0678">Repressor</keyword>
<evidence type="ECO:0000259" key="10">
    <source>
        <dbReference type="SMART" id="SM01368"/>
    </source>
</evidence>
<dbReference type="EMBL" id="GL452801">
    <property type="protein sequence ID" value="EFN76703.1"/>
    <property type="molecule type" value="Genomic_DNA"/>
</dbReference>
<evidence type="ECO:0000313" key="11">
    <source>
        <dbReference type="EMBL" id="EFN76703.1"/>
    </source>
</evidence>
<dbReference type="Pfam" id="PF01857">
    <property type="entry name" value="RB_B"/>
    <property type="match status" value="1"/>
</dbReference>
<evidence type="ECO:0000256" key="1">
    <source>
        <dbReference type="ARBA" id="ARBA00004123"/>
    </source>
</evidence>
<keyword evidence="12" id="KW-1185">Reference proteome</keyword>
<dbReference type="GO" id="GO:0000977">
    <property type="term" value="F:RNA polymerase II transcription regulatory region sequence-specific DNA binding"/>
    <property type="evidence" value="ECO:0007669"/>
    <property type="project" value="TreeGrafter"/>
</dbReference>
<dbReference type="Proteomes" id="UP000008237">
    <property type="component" value="Unassembled WGS sequence"/>
</dbReference>
<dbReference type="FunCoup" id="E2C5R9">
    <property type="interactions" value="1723"/>
</dbReference>
<evidence type="ECO:0000256" key="6">
    <source>
        <dbReference type="ARBA" id="ARBA00023242"/>
    </source>
</evidence>
<keyword evidence="5" id="KW-0804">Transcription</keyword>
<evidence type="ECO:0000256" key="2">
    <source>
        <dbReference type="ARBA" id="ARBA00009475"/>
    </source>
</evidence>
<accession>E2C5R9</accession>
<dbReference type="OrthoDB" id="844594at2759"/>
<dbReference type="InterPro" id="IPR024599">
    <property type="entry name" value="RB_N"/>
</dbReference>
<evidence type="ECO:0000259" key="9">
    <source>
        <dbReference type="SMART" id="SM01367"/>
    </source>
</evidence>
<feature type="domain" description="Retinoblastoma-associated protein A-box" evidence="10">
    <location>
        <begin position="396"/>
        <end position="591"/>
    </location>
</feature>
<dbReference type="Pfam" id="PF11934">
    <property type="entry name" value="DUF3452"/>
    <property type="match status" value="1"/>
</dbReference>
<organism evidence="12">
    <name type="scientific">Harpegnathos saltator</name>
    <name type="common">Jerdon's jumping ant</name>
    <dbReference type="NCBI Taxonomy" id="610380"/>
    <lineage>
        <taxon>Eukaryota</taxon>
        <taxon>Metazoa</taxon>
        <taxon>Ecdysozoa</taxon>
        <taxon>Arthropoda</taxon>
        <taxon>Hexapoda</taxon>
        <taxon>Insecta</taxon>
        <taxon>Pterygota</taxon>
        <taxon>Neoptera</taxon>
        <taxon>Endopterygota</taxon>
        <taxon>Hymenoptera</taxon>
        <taxon>Apocrita</taxon>
        <taxon>Aculeata</taxon>
        <taxon>Formicoidea</taxon>
        <taxon>Formicidae</taxon>
        <taxon>Ponerinae</taxon>
        <taxon>Ponerini</taxon>
        <taxon>Harpegnathos</taxon>
    </lineage>
</organism>
<proteinExistence type="inferred from homology"/>
<dbReference type="GO" id="GO:0030154">
    <property type="term" value="P:cell differentiation"/>
    <property type="evidence" value="ECO:0007669"/>
    <property type="project" value="TreeGrafter"/>
</dbReference>
<dbReference type="Gene3D" id="1.10.472.10">
    <property type="entry name" value="Cyclin-like"/>
    <property type="match status" value="2"/>
</dbReference>
<comment type="subcellular location">
    <subcellularLocation>
        <location evidence="1">Nucleus</location>
    </subcellularLocation>
</comment>
<evidence type="ECO:0000313" key="12">
    <source>
        <dbReference type="Proteomes" id="UP000008237"/>
    </source>
</evidence>
<reference evidence="11 12" key="1">
    <citation type="journal article" date="2010" name="Science">
        <title>Genomic comparison of the ants Camponotus floridanus and Harpegnathos saltator.</title>
        <authorList>
            <person name="Bonasio R."/>
            <person name="Zhang G."/>
            <person name="Ye C."/>
            <person name="Mutti N.S."/>
            <person name="Fang X."/>
            <person name="Qin N."/>
            <person name="Donahue G."/>
            <person name="Yang P."/>
            <person name="Li Q."/>
            <person name="Li C."/>
            <person name="Zhang P."/>
            <person name="Huang Z."/>
            <person name="Berger S.L."/>
            <person name="Reinberg D."/>
            <person name="Wang J."/>
            <person name="Liebig J."/>
        </authorList>
    </citation>
    <scope>NUCLEOTIDE SEQUENCE [LARGE SCALE GENOMIC DNA]</scope>
    <source>
        <strain evidence="11 12">R22 G/1</strain>
    </source>
</reference>
<evidence type="ECO:0000256" key="3">
    <source>
        <dbReference type="ARBA" id="ARBA00022491"/>
    </source>
</evidence>
<evidence type="ECO:0000256" key="4">
    <source>
        <dbReference type="ARBA" id="ARBA00023015"/>
    </source>
</evidence>
<keyword evidence="6" id="KW-0539">Nucleus</keyword>
<dbReference type="InterPro" id="IPR002719">
    <property type="entry name" value="RB_B"/>
</dbReference>
<dbReference type="OMA" id="AILCELH"/>
<dbReference type="InParanoid" id="E2C5R9"/>